<name>A0A481RJL8_HALEZ</name>
<dbReference type="EMBL" id="JAQLUK010000022">
    <property type="protein sequence ID" value="MDB2293576.1"/>
    <property type="molecule type" value="Genomic_DNA"/>
</dbReference>
<proteinExistence type="predicted"/>
<protein>
    <submittedName>
        <fullName evidence="3">Uncharacterized protein</fullName>
    </submittedName>
</protein>
<evidence type="ECO:0000313" key="5">
    <source>
        <dbReference type="Proteomes" id="UP001210528"/>
    </source>
</evidence>
<evidence type="ECO:0000313" key="4">
    <source>
        <dbReference type="Proteomes" id="UP000293073"/>
    </source>
</evidence>
<dbReference type="Proteomes" id="UP000293073">
    <property type="component" value="Plasmid megaplasmid"/>
</dbReference>
<accession>A0A481RJL8</accession>
<evidence type="ECO:0000313" key="3">
    <source>
        <dbReference type="EMBL" id="QAY21450.1"/>
    </source>
</evidence>
<dbReference type="EMBL" id="CP034941">
    <property type="protein sequence ID" value="QAY21450.1"/>
    <property type="molecule type" value="Genomic_DNA"/>
</dbReference>
<gene>
    <name evidence="3" type="ORF">EO776_15685</name>
    <name evidence="2" type="ORF">PM085_15035</name>
</gene>
<reference evidence="3" key="1">
    <citation type="journal article" date="2019" name="Microbiol. Resour. Announc.">
        <title>Complete Genome Sequence of Halorubrum ezzemoulense Strain Fb21.</title>
        <authorList>
            <person name="Feng Y."/>
            <person name="Louyakis A.S."/>
            <person name="Makkay A.M."/>
            <person name="Guerrero R.O."/>
            <person name="Papke R.T."/>
            <person name="Gogarten J.P."/>
        </authorList>
    </citation>
    <scope>NUCLEOTIDE SEQUENCE</scope>
    <source>
        <strain evidence="3">Fb21</strain>
        <plasmid evidence="3">megaplasmid</plasmid>
    </source>
</reference>
<feature type="region of interest" description="Disordered" evidence="1">
    <location>
        <begin position="44"/>
        <end position="63"/>
    </location>
</feature>
<evidence type="ECO:0000256" key="1">
    <source>
        <dbReference type="SAM" id="MobiDB-lite"/>
    </source>
</evidence>
<dbReference type="RefSeq" id="WP_129452553.1">
    <property type="nucleotide sequence ID" value="NZ_CP034941.1"/>
</dbReference>
<reference evidence="2 5" key="3">
    <citation type="submission" date="2023-01" db="EMBL/GenBank/DDBJ databases">
        <title>Halorubrum ezzemoulense from Santa Pola, Spain.</title>
        <authorList>
            <person name="Feng Y."/>
            <person name="Louyakis A.S."/>
            <person name="Gogarten J.P."/>
        </authorList>
    </citation>
    <scope>NUCLEOTIDE SEQUENCE [LARGE SCALE GENOMIC DNA]</scope>
    <source>
        <strain evidence="2 5">AMM015</strain>
    </source>
</reference>
<geneLocation type="plasmid" evidence="4">
    <name>megaPlasmid</name>
</geneLocation>
<keyword evidence="3" id="KW-0614">Plasmid</keyword>
<evidence type="ECO:0000313" key="2">
    <source>
        <dbReference type="EMBL" id="MDB2293576.1"/>
    </source>
</evidence>
<dbReference type="KEGG" id="hezz:EO776_15685"/>
<dbReference type="AlphaFoldDB" id="A0A481RJL8"/>
<sequence length="103" mass="11874">MSSGDRRRQQHLRVTVPMRDWGVGWYVDDIECYEDGSRVEVGETTAAGHHDCGSDDATASPPTSTDWWQRELISVLATIDIVDCIFIVYEKCIFSYRWEWSVI</sequence>
<organism evidence="3 4">
    <name type="scientific">Halorubrum ezzemoulense</name>
    <name type="common">Halorubrum chaoviator</name>
    <dbReference type="NCBI Taxonomy" id="337243"/>
    <lineage>
        <taxon>Archaea</taxon>
        <taxon>Methanobacteriati</taxon>
        <taxon>Methanobacteriota</taxon>
        <taxon>Stenosarchaea group</taxon>
        <taxon>Halobacteria</taxon>
        <taxon>Halobacteriales</taxon>
        <taxon>Haloferacaceae</taxon>
        <taxon>Halorubrum</taxon>
    </lineage>
</organism>
<reference evidence="4" key="2">
    <citation type="submission" date="2019-01" db="EMBL/GenBank/DDBJ databases">
        <title>Complete genome of Halorubrum ezzemoulense strain FB21.</title>
        <authorList>
            <person name="Feng Y."/>
            <person name="Louyakis A.S."/>
            <person name="Papke R.T."/>
            <person name="Gogarten J.P."/>
        </authorList>
    </citation>
    <scope>NUCLEOTIDE SEQUENCE [LARGE SCALE GENOMIC DNA]</scope>
    <source>
        <strain evidence="4">Fb21</strain>
        <plasmid evidence="4">megaPlasmid</plasmid>
    </source>
</reference>
<geneLocation type="plasmid" evidence="3">
    <name>megaplasmid</name>
</geneLocation>
<keyword evidence="5" id="KW-1185">Reference proteome</keyword>
<dbReference type="GeneID" id="301361290"/>
<dbReference type="Proteomes" id="UP001210528">
    <property type="component" value="Unassembled WGS sequence"/>
</dbReference>